<dbReference type="Proteomes" id="UP001234343">
    <property type="component" value="Unassembled WGS sequence"/>
</dbReference>
<comment type="similarity">
    <text evidence="1">Belongs to the PhzF family.</text>
</comment>
<dbReference type="InterPro" id="IPR003719">
    <property type="entry name" value="Phenazine_PhzF-like"/>
</dbReference>
<dbReference type="Gene3D" id="3.10.310.10">
    <property type="entry name" value="Diaminopimelate Epimerase, Chain A, domain 1"/>
    <property type="match status" value="2"/>
</dbReference>
<evidence type="ECO:0000313" key="3">
    <source>
        <dbReference type="EMBL" id="MDM7859183.1"/>
    </source>
</evidence>
<comment type="caution">
    <text evidence="3">The sequence shown here is derived from an EMBL/GenBank/DDBJ whole genome shotgun (WGS) entry which is preliminary data.</text>
</comment>
<reference evidence="3 4" key="1">
    <citation type="submission" date="2023-06" db="EMBL/GenBank/DDBJ databases">
        <title>Alteromonas sp. ASW11-36 isolated from intertidal sand.</title>
        <authorList>
            <person name="Li Y."/>
        </authorList>
    </citation>
    <scope>NUCLEOTIDE SEQUENCE [LARGE SCALE GENOMIC DNA]</scope>
    <source>
        <strain evidence="3 4">ASW11-36</strain>
    </source>
</reference>
<sequence>MQLNLFQVDAFTHRLFGGNPAAVCPLSEWLSDDLLQAIAEENNLSETAFFVAKAQSFDLRWFTPEAEVDLCGHATLAAAHVIFKHLNYQQPSVEFDTKSGRLTVSREDDGYSLDFPACGSQLITEPSEISAVCKALGLAKRPIYTGADYLIPLESESAVRALRPDFQAMQSLGNRGVIVTAPGENVDFVSRCFYPKLRVNEDPVTGSAHCQLTPYWADRLGKTELMARQLSARGGEVQCGYDSPRVILVGSAVDYLSGTITLPR</sequence>
<keyword evidence="4" id="KW-1185">Reference proteome</keyword>
<dbReference type="RefSeq" id="WP_289363096.1">
    <property type="nucleotide sequence ID" value="NZ_JAUCBP010000001.1"/>
</dbReference>
<gene>
    <name evidence="3" type="ORF">QTP81_01015</name>
</gene>
<accession>A0ABT7SSK7</accession>
<dbReference type="Pfam" id="PF02567">
    <property type="entry name" value="PhzC-PhzF"/>
    <property type="match status" value="1"/>
</dbReference>
<proteinExistence type="inferred from homology"/>
<evidence type="ECO:0000256" key="2">
    <source>
        <dbReference type="ARBA" id="ARBA00023235"/>
    </source>
</evidence>
<evidence type="ECO:0000313" key="4">
    <source>
        <dbReference type="Proteomes" id="UP001234343"/>
    </source>
</evidence>
<name>A0ABT7SSK7_9ALTE</name>
<dbReference type="EMBL" id="JAUCBP010000001">
    <property type="protein sequence ID" value="MDM7859183.1"/>
    <property type="molecule type" value="Genomic_DNA"/>
</dbReference>
<evidence type="ECO:0000256" key="1">
    <source>
        <dbReference type="ARBA" id="ARBA00008270"/>
    </source>
</evidence>
<dbReference type="PIRSF" id="PIRSF016184">
    <property type="entry name" value="PhzC_PhzF"/>
    <property type="match status" value="1"/>
</dbReference>
<protein>
    <submittedName>
        <fullName evidence="3">PhzF family phenazine biosynthesis protein</fullName>
    </submittedName>
</protein>
<organism evidence="3 4">
    <name type="scientific">Alteromonas arenosi</name>
    <dbReference type="NCBI Taxonomy" id="3055817"/>
    <lineage>
        <taxon>Bacteria</taxon>
        <taxon>Pseudomonadati</taxon>
        <taxon>Pseudomonadota</taxon>
        <taxon>Gammaproteobacteria</taxon>
        <taxon>Alteromonadales</taxon>
        <taxon>Alteromonadaceae</taxon>
        <taxon>Alteromonas/Salinimonas group</taxon>
        <taxon>Alteromonas</taxon>
    </lineage>
</organism>
<dbReference type="PANTHER" id="PTHR13774">
    <property type="entry name" value="PHENAZINE BIOSYNTHESIS PROTEIN"/>
    <property type="match status" value="1"/>
</dbReference>
<dbReference type="PANTHER" id="PTHR13774:SF17">
    <property type="entry name" value="PHENAZINE BIOSYNTHESIS-LIKE DOMAIN-CONTAINING PROTEIN"/>
    <property type="match status" value="1"/>
</dbReference>
<keyword evidence="2" id="KW-0413">Isomerase</keyword>
<dbReference type="SUPFAM" id="SSF54506">
    <property type="entry name" value="Diaminopimelate epimerase-like"/>
    <property type="match status" value="1"/>
</dbReference>
<dbReference type="NCBIfam" id="TIGR00654">
    <property type="entry name" value="PhzF_family"/>
    <property type="match status" value="1"/>
</dbReference>